<name>A0ABN8DXP1_9VIBR</name>
<evidence type="ECO:0000313" key="2">
    <source>
        <dbReference type="Proteomes" id="UP000838748"/>
    </source>
</evidence>
<dbReference type="Proteomes" id="UP000838748">
    <property type="component" value="Unassembled WGS sequence"/>
</dbReference>
<gene>
    <name evidence="1" type="ORF">VMF7928_00106</name>
</gene>
<keyword evidence="2" id="KW-1185">Reference proteome</keyword>
<evidence type="ECO:0000313" key="1">
    <source>
        <dbReference type="EMBL" id="CAH0536010.1"/>
    </source>
</evidence>
<organism evidence="1 2">
    <name type="scientific">Vibrio marisflavi CECT 7928</name>
    <dbReference type="NCBI Taxonomy" id="634439"/>
    <lineage>
        <taxon>Bacteria</taxon>
        <taxon>Pseudomonadati</taxon>
        <taxon>Pseudomonadota</taxon>
        <taxon>Gammaproteobacteria</taxon>
        <taxon>Vibrionales</taxon>
        <taxon>Vibrionaceae</taxon>
        <taxon>Vibrio</taxon>
    </lineage>
</organism>
<protein>
    <submittedName>
        <fullName evidence="1">Uncharacterized protein</fullName>
    </submittedName>
</protein>
<sequence>MDVVSIKDFLQSEFEVSFEDINSNTLRIDDSLAVINISDEGVLRIDVPLYPEALIKDNHQLIEKVARINGLFSAQDMSCSYSMTDTNILCISEVIDAASLNSTDLLKDTLVAISKRKSKFKNFLVDFDKDVVLHKQETVTSQFNFA</sequence>
<comment type="caution">
    <text evidence="1">The sequence shown here is derived from an EMBL/GenBank/DDBJ whole genome shotgun (WGS) entry which is preliminary data.</text>
</comment>
<accession>A0ABN8DXP1</accession>
<dbReference type="EMBL" id="CAKLDM010000001">
    <property type="protein sequence ID" value="CAH0536010.1"/>
    <property type="molecule type" value="Genomic_DNA"/>
</dbReference>
<reference evidence="1" key="1">
    <citation type="submission" date="2021-11" db="EMBL/GenBank/DDBJ databases">
        <authorList>
            <person name="Rodrigo-Torres L."/>
            <person name="Arahal R. D."/>
            <person name="Lucena T."/>
        </authorList>
    </citation>
    <scope>NUCLEOTIDE SEQUENCE</scope>
    <source>
        <strain evidence="1">CECT 7928</strain>
    </source>
</reference>
<proteinExistence type="predicted"/>
<dbReference type="RefSeq" id="WP_237359521.1">
    <property type="nucleotide sequence ID" value="NZ_CAKLDM010000001.1"/>
</dbReference>